<protein>
    <submittedName>
        <fullName evidence="1">Uncharacterized protein</fullName>
    </submittedName>
</protein>
<dbReference type="Proteomes" id="UP001565368">
    <property type="component" value="Unassembled WGS sequence"/>
</dbReference>
<dbReference type="GeneID" id="95985183"/>
<reference evidence="1 2" key="1">
    <citation type="submission" date="2023-08" db="EMBL/GenBank/DDBJ databases">
        <title>Annotated Genome Sequence of Vanrija albida AlHP1.</title>
        <authorList>
            <person name="Herzog R."/>
        </authorList>
    </citation>
    <scope>NUCLEOTIDE SEQUENCE [LARGE SCALE GENOMIC DNA]</scope>
    <source>
        <strain evidence="1 2">AlHP1</strain>
    </source>
</reference>
<sequence>MPLPVASLHALLGRSPDDAGLRESLAALFGSAPQPDVKTYPDSTYHNYYALGVSLCFTGSPLALDSVDVFNAPAGPSGSASTKSTKPAYSPAPPLLLQFAETEVVLPPRKEGDEPFRYPRPEAFDVVPATKGRDIVRVLGEPSRKGSGGWVGVWLEWGRVGLKDEAGRVDVGLMLELSDPKGAEQLTEEQRKKGAGGVWDRAAGWAWGSIKVFRPADK</sequence>
<keyword evidence="2" id="KW-1185">Reference proteome</keyword>
<organism evidence="1 2">
    <name type="scientific">Vanrija albida</name>
    <dbReference type="NCBI Taxonomy" id="181172"/>
    <lineage>
        <taxon>Eukaryota</taxon>
        <taxon>Fungi</taxon>
        <taxon>Dikarya</taxon>
        <taxon>Basidiomycota</taxon>
        <taxon>Agaricomycotina</taxon>
        <taxon>Tremellomycetes</taxon>
        <taxon>Trichosporonales</taxon>
        <taxon>Trichosporonaceae</taxon>
        <taxon>Vanrija</taxon>
    </lineage>
</organism>
<evidence type="ECO:0000313" key="2">
    <source>
        <dbReference type="Proteomes" id="UP001565368"/>
    </source>
</evidence>
<accession>A0ABR3Q6Q2</accession>
<dbReference type="EMBL" id="JBBXJM010000003">
    <property type="protein sequence ID" value="KAL1410137.1"/>
    <property type="molecule type" value="Genomic_DNA"/>
</dbReference>
<dbReference type="RefSeq" id="XP_069210081.1">
    <property type="nucleotide sequence ID" value="XM_069352663.1"/>
</dbReference>
<evidence type="ECO:0000313" key="1">
    <source>
        <dbReference type="EMBL" id="KAL1410137.1"/>
    </source>
</evidence>
<comment type="caution">
    <text evidence="1">The sequence shown here is derived from an EMBL/GenBank/DDBJ whole genome shotgun (WGS) entry which is preliminary data.</text>
</comment>
<proteinExistence type="predicted"/>
<name>A0ABR3Q6Q2_9TREE</name>
<gene>
    <name evidence="1" type="ORF">Q8F55_004140</name>
</gene>